<protein>
    <submittedName>
        <fullName evidence="2">Uncharacterized protein</fullName>
    </submittedName>
</protein>
<name>A0A0F9GHQ3_9ZZZZ</name>
<dbReference type="EMBL" id="LAZR01017942">
    <property type="protein sequence ID" value="KKL98359.1"/>
    <property type="molecule type" value="Genomic_DNA"/>
</dbReference>
<organism evidence="2">
    <name type="scientific">marine sediment metagenome</name>
    <dbReference type="NCBI Taxonomy" id="412755"/>
    <lineage>
        <taxon>unclassified sequences</taxon>
        <taxon>metagenomes</taxon>
        <taxon>ecological metagenomes</taxon>
    </lineage>
</organism>
<evidence type="ECO:0000256" key="1">
    <source>
        <dbReference type="SAM" id="MobiDB-lite"/>
    </source>
</evidence>
<reference evidence="2" key="1">
    <citation type="journal article" date="2015" name="Nature">
        <title>Complex archaea that bridge the gap between prokaryotes and eukaryotes.</title>
        <authorList>
            <person name="Spang A."/>
            <person name="Saw J.H."/>
            <person name="Jorgensen S.L."/>
            <person name="Zaremba-Niedzwiedzka K."/>
            <person name="Martijn J."/>
            <person name="Lind A.E."/>
            <person name="van Eijk R."/>
            <person name="Schleper C."/>
            <person name="Guy L."/>
            <person name="Ettema T.J."/>
        </authorList>
    </citation>
    <scope>NUCLEOTIDE SEQUENCE</scope>
</reference>
<feature type="compositionally biased region" description="Basic residues" evidence="1">
    <location>
        <begin position="1"/>
        <end position="10"/>
    </location>
</feature>
<dbReference type="AlphaFoldDB" id="A0A0F9GHQ3"/>
<feature type="compositionally biased region" description="Basic and acidic residues" evidence="1">
    <location>
        <begin position="27"/>
        <end position="42"/>
    </location>
</feature>
<feature type="region of interest" description="Disordered" evidence="1">
    <location>
        <begin position="1"/>
        <end position="42"/>
    </location>
</feature>
<sequence length="74" mass="8717">MTTVRRRMKRTYIGAPWPRGTGSQKNTKMERTKQSKTVAEDSKRPRLLPLVLKPNGRWSYKFGKMRRALKKGRL</sequence>
<evidence type="ECO:0000313" key="2">
    <source>
        <dbReference type="EMBL" id="KKL98359.1"/>
    </source>
</evidence>
<gene>
    <name evidence="2" type="ORF">LCGC14_1825190</name>
</gene>
<accession>A0A0F9GHQ3</accession>
<comment type="caution">
    <text evidence="2">The sequence shown here is derived from an EMBL/GenBank/DDBJ whole genome shotgun (WGS) entry which is preliminary data.</text>
</comment>
<proteinExistence type="predicted"/>